<dbReference type="PANTHER" id="PTHR48228">
    <property type="entry name" value="SUCCINYL-COA--D-CITRAMALATE COA-TRANSFERASE"/>
    <property type="match status" value="1"/>
</dbReference>
<dbReference type="Pfam" id="PF02515">
    <property type="entry name" value="CoA_transf_3"/>
    <property type="match status" value="1"/>
</dbReference>
<comment type="similarity">
    <text evidence="1">Belongs to the CoA-transferase III family.</text>
</comment>
<organism evidence="3 4">
    <name type="scientific">Hydrogenibacillus schlegelii</name>
    <name type="common">Bacillus schlegelii</name>
    <dbReference type="NCBI Taxonomy" id="1484"/>
    <lineage>
        <taxon>Bacteria</taxon>
        <taxon>Bacillati</taxon>
        <taxon>Bacillota</taxon>
        <taxon>Bacilli</taxon>
        <taxon>Bacillales</taxon>
        <taxon>Bacillales Family X. Incertae Sedis</taxon>
        <taxon>Hydrogenibacillus</taxon>
    </lineage>
</organism>
<dbReference type="EMBL" id="JAHHQF010000018">
    <property type="protein sequence ID" value="MBT9281148.1"/>
    <property type="molecule type" value="Genomic_DNA"/>
</dbReference>
<dbReference type="Gene3D" id="3.40.50.10540">
    <property type="entry name" value="Crotonobetainyl-coa:carnitine coa-transferase, domain 1"/>
    <property type="match status" value="1"/>
</dbReference>
<reference evidence="3" key="1">
    <citation type="journal article" date="2021" name="Microbiology">
        <title>Metagenomic Analysis of the Microbial Community in the Underground Coal Fire Area (Kemerovo Region, Russia) Revealed Predominance of Thermophilic Members of the Phyla Deinococcus-thermus, Aquificae, and Firmicutes.</title>
        <authorList>
            <person name="Kadnikov V."/>
            <person name="Mardanov A.V."/>
            <person name="Beletsky A.V."/>
            <person name="Karnachuk O.V."/>
            <person name="Ravin N.V."/>
        </authorList>
    </citation>
    <scope>NUCLEOTIDE SEQUENCE</scope>
    <source>
        <strain evidence="3">RBS10-49</strain>
    </source>
</reference>
<evidence type="ECO:0000256" key="2">
    <source>
        <dbReference type="ARBA" id="ARBA00022679"/>
    </source>
</evidence>
<dbReference type="SUPFAM" id="SSF89796">
    <property type="entry name" value="CoA-transferase family III (CaiB/BaiF)"/>
    <property type="match status" value="1"/>
</dbReference>
<name>A0A947D1J6_HYDSH</name>
<evidence type="ECO:0000313" key="3">
    <source>
        <dbReference type="EMBL" id="MBT9281148.1"/>
    </source>
</evidence>
<dbReference type="AlphaFoldDB" id="A0A947D1J6"/>
<dbReference type="Gene3D" id="3.30.1540.10">
    <property type="entry name" value="formyl-coa transferase, domain 3"/>
    <property type="match status" value="1"/>
</dbReference>
<comment type="caution">
    <text evidence="3">The sequence shown here is derived from an EMBL/GenBank/DDBJ whole genome shotgun (WGS) entry which is preliminary data.</text>
</comment>
<dbReference type="InterPro" id="IPR050509">
    <property type="entry name" value="CoA-transferase_III"/>
</dbReference>
<proteinExistence type="inferred from homology"/>
<accession>A0A947D1J6</accession>
<protein>
    <submittedName>
        <fullName evidence="3">CoA transferase</fullName>
    </submittedName>
</protein>
<dbReference type="InterPro" id="IPR023606">
    <property type="entry name" value="CoA-Trfase_III_dom_1_sf"/>
</dbReference>
<keyword evidence="2 3" id="KW-0808">Transferase</keyword>
<dbReference type="InterPro" id="IPR003673">
    <property type="entry name" value="CoA-Trfase_fam_III"/>
</dbReference>
<dbReference type="Proteomes" id="UP000748108">
    <property type="component" value="Unassembled WGS sequence"/>
</dbReference>
<evidence type="ECO:0000256" key="1">
    <source>
        <dbReference type="ARBA" id="ARBA00008383"/>
    </source>
</evidence>
<sequence length="398" mass="43846">MKAHPPLEGVRVLELGTLIAGPFASRILAEFGAEVIKIEAPNGGDPLRTWRLLHNGTSLWWYVQARNKKSVTVDLKSEKGQEIVRRLVKETDIVIENFRPGTLEKWNLGWETLSTINPDLIMVRVSGYGQTGPYRNRPGFGSIGEAMGGLRYITGYPDRPPVRVGISIGDSIAALYGVIGALMALYHLRVNKGKGQYVDVALYEAVFSLMESMLPEYSLFGHVRERTGSVLPGITPSNTYRTRDGQYVVIGGNADSIFKRLMRAIGRDDLADDPTLSTNSGRVPRAEEIDAAIAAWTEARDLDEVLEVLEKAEVPAGKIYSIADIAQDPHYQARGMLEEATLDDGRKLMIPGIVPKLSLTPGETRWLGPKLGAHTAEVLTRLGYSPEEQQRLKEEGVI</sequence>
<dbReference type="InterPro" id="IPR044855">
    <property type="entry name" value="CoA-Trfase_III_dom3_sf"/>
</dbReference>
<evidence type="ECO:0000313" key="4">
    <source>
        <dbReference type="Proteomes" id="UP000748108"/>
    </source>
</evidence>
<dbReference type="GO" id="GO:0016740">
    <property type="term" value="F:transferase activity"/>
    <property type="evidence" value="ECO:0007669"/>
    <property type="project" value="UniProtKB-KW"/>
</dbReference>
<gene>
    <name evidence="3" type="ORF">KM312_00495</name>
</gene>
<dbReference type="PANTHER" id="PTHR48228:SF6">
    <property type="entry name" value="L-CARNITINE COA-TRANSFERASE"/>
    <property type="match status" value="1"/>
</dbReference>